<evidence type="ECO:0000313" key="2">
    <source>
        <dbReference type="EMBL" id="KAG7322967.1"/>
    </source>
</evidence>
<evidence type="ECO:0000256" key="1">
    <source>
        <dbReference type="SAM" id="MobiDB-lite"/>
    </source>
</evidence>
<keyword evidence="3" id="KW-1185">Reference proteome</keyword>
<dbReference type="AlphaFoldDB" id="A0A9D3NLD5"/>
<name>A0A9D3NLD5_9TELE</name>
<comment type="caution">
    <text evidence="2">The sequence shown here is derived from an EMBL/GenBank/DDBJ whole genome shotgun (WGS) entry which is preliminary data.</text>
</comment>
<proteinExistence type="predicted"/>
<dbReference type="Proteomes" id="UP000824219">
    <property type="component" value="Linkage Group LG16"/>
</dbReference>
<sequence>MCTGGISAISYMVGSYPGAAQTLEPRGACFSGADRLSSEPISTQCKKNRADISQRAKPPNTSRLPTAGNVNKALVGTGFLVRAVNLLCSDSSTNQPPHLRLAESQNSQKNRTESISGSEANAAIASKCAQPRTRPWPRERDESGFSRARQPEQMCSEFGKSVSRVQRPRESERSTVAQLGAHEKWS</sequence>
<dbReference type="EMBL" id="JAHKSW010000016">
    <property type="protein sequence ID" value="KAG7322967.1"/>
    <property type="molecule type" value="Genomic_DNA"/>
</dbReference>
<feature type="region of interest" description="Disordered" evidence="1">
    <location>
        <begin position="48"/>
        <end position="68"/>
    </location>
</feature>
<reference evidence="2 3" key="1">
    <citation type="submission" date="2021-06" db="EMBL/GenBank/DDBJ databases">
        <title>Chromosome-level genome assembly of the red-tail catfish (Hemibagrus wyckioides).</title>
        <authorList>
            <person name="Shao F."/>
        </authorList>
    </citation>
    <scope>NUCLEOTIDE SEQUENCE [LARGE SCALE GENOMIC DNA]</scope>
    <source>
        <strain evidence="2">EC202008001</strain>
        <tissue evidence="2">Blood</tissue>
    </source>
</reference>
<feature type="region of interest" description="Disordered" evidence="1">
    <location>
        <begin position="92"/>
        <end position="186"/>
    </location>
</feature>
<evidence type="ECO:0000313" key="3">
    <source>
        <dbReference type="Proteomes" id="UP000824219"/>
    </source>
</evidence>
<organism evidence="2 3">
    <name type="scientific">Hemibagrus wyckioides</name>
    <dbReference type="NCBI Taxonomy" id="337641"/>
    <lineage>
        <taxon>Eukaryota</taxon>
        <taxon>Metazoa</taxon>
        <taxon>Chordata</taxon>
        <taxon>Craniata</taxon>
        <taxon>Vertebrata</taxon>
        <taxon>Euteleostomi</taxon>
        <taxon>Actinopterygii</taxon>
        <taxon>Neopterygii</taxon>
        <taxon>Teleostei</taxon>
        <taxon>Ostariophysi</taxon>
        <taxon>Siluriformes</taxon>
        <taxon>Bagridae</taxon>
        <taxon>Hemibagrus</taxon>
    </lineage>
</organism>
<protein>
    <submittedName>
        <fullName evidence="2">Uncharacterized protein</fullName>
    </submittedName>
</protein>
<accession>A0A9D3NLD5</accession>
<gene>
    <name evidence="2" type="ORF">KOW79_014313</name>
</gene>
<feature type="compositionally biased region" description="Polar residues" evidence="1">
    <location>
        <begin position="103"/>
        <end position="119"/>
    </location>
</feature>